<dbReference type="SUPFAM" id="SSF48498">
    <property type="entry name" value="Tetracyclin repressor-like, C-terminal domain"/>
    <property type="match status" value="1"/>
</dbReference>
<proteinExistence type="predicted"/>
<evidence type="ECO:0000256" key="3">
    <source>
        <dbReference type="ARBA" id="ARBA00023163"/>
    </source>
</evidence>
<sequence length="203" mass="23702">MRKVTPEHRTQERAIRTREDLMAAARRVFARDGFEVARLQDIAQEAGKTRGALYDHFKDKEDLFFALIEENMEADGEFYRTRLTPESSREERVAALVDHMEAMLCDRKRVMLYLEFKMYAIRHPHKQKRLAELHQALCVKGMDSKLHLVPELHEDNSQKRRAIFAAFGAVLDGLALNLYFDPGALSQEEVRSRIEQMVRERVV</sequence>
<dbReference type="InterPro" id="IPR050109">
    <property type="entry name" value="HTH-type_TetR-like_transc_reg"/>
</dbReference>
<organism evidence="6 7">
    <name type="scientific">Terriglobus roseus</name>
    <dbReference type="NCBI Taxonomy" id="392734"/>
    <lineage>
        <taxon>Bacteria</taxon>
        <taxon>Pseudomonadati</taxon>
        <taxon>Acidobacteriota</taxon>
        <taxon>Terriglobia</taxon>
        <taxon>Terriglobales</taxon>
        <taxon>Acidobacteriaceae</taxon>
        <taxon>Terriglobus</taxon>
    </lineage>
</organism>
<dbReference type="PANTHER" id="PTHR30055:SF234">
    <property type="entry name" value="HTH-TYPE TRANSCRIPTIONAL REGULATOR BETI"/>
    <property type="match status" value="1"/>
</dbReference>
<evidence type="ECO:0000256" key="2">
    <source>
        <dbReference type="ARBA" id="ARBA00023125"/>
    </source>
</evidence>
<dbReference type="InterPro" id="IPR036271">
    <property type="entry name" value="Tet_transcr_reg_TetR-rel_C_sf"/>
</dbReference>
<dbReference type="SUPFAM" id="SSF46689">
    <property type="entry name" value="Homeodomain-like"/>
    <property type="match status" value="1"/>
</dbReference>
<evidence type="ECO:0000313" key="6">
    <source>
        <dbReference type="EMBL" id="SDF14530.1"/>
    </source>
</evidence>
<dbReference type="GO" id="GO:0000976">
    <property type="term" value="F:transcription cis-regulatory region binding"/>
    <property type="evidence" value="ECO:0007669"/>
    <property type="project" value="TreeGrafter"/>
</dbReference>
<accession>A0A1G7IP56</accession>
<name>A0A1G7IP56_9BACT</name>
<dbReference type="PANTHER" id="PTHR30055">
    <property type="entry name" value="HTH-TYPE TRANSCRIPTIONAL REGULATOR RUTR"/>
    <property type="match status" value="1"/>
</dbReference>
<keyword evidence="1" id="KW-0805">Transcription regulation</keyword>
<evidence type="ECO:0000256" key="1">
    <source>
        <dbReference type="ARBA" id="ARBA00023015"/>
    </source>
</evidence>
<dbReference type="AlphaFoldDB" id="A0A1G7IP56"/>
<reference evidence="6 7" key="1">
    <citation type="submission" date="2016-10" db="EMBL/GenBank/DDBJ databases">
        <authorList>
            <person name="de Groot N.N."/>
        </authorList>
    </citation>
    <scope>NUCLEOTIDE SEQUENCE [LARGE SCALE GENOMIC DNA]</scope>
    <source>
        <strain evidence="6 7">GAS232</strain>
    </source>
</reference>
<keyword evidence="7" id="KW-1185">Reference proteome</keyword>
<dbReference type="EMBL" id="LT629690">
    <property type="protein sequence ID" value="SDF14530.1"/>
    <property type="molecule type" value="Genomic_DNA"/>
</dbReference>
<dbReference type="PRINTS" id="PR00455">
    <property type="entry name" value="HTHTETR"/>
</dbReference>
<gene>
    <name evidence="6" type="ORF">SAMN05444167_1524</name>
</gene>
<dbReference type="InterPro" id="IPR001647">
    <property type="entry name" value="HTH_TetR"/>
</dbReference>
<evidence type="ECO:0000313" key="7">
    <source>
        <dbReference type="Proteomes" id="UP000182427"/>
    </source>
</evidence>
<dbReference type="GO" id="GO:0003700">
    <property type="term" value="F:DNA-binding transcription factor activity"/>
    <property type="evidence" value="ECO:0007669"/>
    <property type="project" value="TreeGrafter"/>
</dbReference>
<evidence type="ECO:0000259" key="5">
    <source>
        <dbReference type="PROSITE" id="PS50977"/>
    </source>
</evidence>
<dbReference type="Pfam" id="PF00440">
    <property type="entry name" value="TetR_N"/>
    <property type="match status" value="1"/>
</dbReference>
<dbReference type="InterPro" id="IPR009057">
    <property type="entry name" value="Homeodomain-like_sf"/>
</dbReference>
<keyword evidence="3" id="KW-0804">Transcription</keyword>
<feature type="DNA-binding region" description="H-T-H motif" evidence="4">
    <location>
        <begin position="38"/>
        <end position="57"/>
    </location>
</feature>
<dbReference type="PROSITE" id="PS50977">
    <property type="entry name" value="HTH_TETR_2"/>
    <property type="match status" value="1"/>
</dbReference>
<dbReference type="Proteomes" id="UP000182427">
    <property type="component" value="Chromosome I"/>
</dbReference>
<keyword evidence="2 4" id="KW-0238">DNA-binding</keyword>
<evidence type="ECO:0000256" key="4">
    <source>
        <dbReference type="PROSITE-ProRule" id="PRU00335"/>
    </source>
</evidence>
<dbReference type="Gene3D" id="1.10.357.10">
    <property type="entry name" value="Tetracycline Repressor, domain 2"/>
    <property type="match status" value="1"/>
</dbReference>
<feature type="domain" description="HTH tetR-type" evidence="5">
    <location>
        <begin position="15"/>
        <end position="75"/>
    </location>
</feature>
<protein>
    <submittedName>
        <fullName evidence="6">Transcriptional regulator, TetR family</fullName>
    </submittedName>
</protein>